<evidence type="ECO:0000313" key="2">
    <source>
        <dbReference type="Proteomes" id="UP000499080"/>
    </source>
</evidence>
<dbReference type="EMBL" id="BGPR01005311">
    <property type="protein sequence ID" value="GBN08984.1"/>
    <property type="molecule type" value="Genomic_DNA"/>
</dbReference>
<evidence type="ECO:0000313" key="1">
    <source>
        <dbReference type="EMBL" id="GBN08984.1"/>
    </source>
</evidence>
<protein>
    <submittedName>
        <fullName evidence="1">Uncharacterized protein</fullName>
    </submittedName>
</protein>
<proteinExistence type="predicted"/>
<comment type="caution">
    <text evidence="1">The sequence shown here is derived from an EMBL/GenBank/DDBJ whole genome shotgun (WGS) entry which is preliminary data.</text>
</comment>
<organism evidence="1 2">
    <name type="scientific">Araneus ventricosus</name>
    <name type="common">Orbweaver spider</name>
    <name type="synonym">Epeira ventricosa</name>
    <dbReference type="NCBI Taxonomy" id="182803"/>
    <lineage>
        <taxon>Eukaryota</taxon>
        <taxon>Metazoa</taxon>
        <taxon>Ecdysozoa</taxon>
        <taxon>Arthropoda</taxon>
        <taxon>Chelicerata</taxon>
        <taxon>Arachnida</taxon>
        <taxon>Araneae</taxon>
        <taxon>Araneomorphae</taxon>
        <taxon>Entelegynae</taxon>
        <taxon>Araneoidea</taxon>
        <taxon>Araneidae</taxon>
        <taxon>Araneus</taxon>
    </lineage>
</organism>
<keyword evidence="2" id="KW-1185">Reference proteome</keyword>
<accession>A0A4Y2L332</accession>
<dbReference type="Proteomes" id="UP000499080">
    <property type="component" value="Unassembled WGS sequence"/>
</dbReference>
<name>A0A4Y2L332_ARAVE</name>
<reference evidence="1 2" key="1">
    <citation type="journal article" date="2019" name="Sci. Rep.">
        <title>Orb-weaving spider Araneus ventricosus genome elucidates the spidroin gene catalogue.</title>
        <authorList>
            <person name="Kono N."/>
            <person name="Nakamura H."/>
            <person name="Ohtoshi R."/>
            <person name="Moran D.A.P."/>
            <person name="Shinohara A."/>
            <person name="Yoshida Y."/>
            <person name="Fujiwara M."/>
            <person name="Mori M."/>
            <person name="Tomita M."/>
            <person name="Arakawa K."/>
        </authorList>
    </citation>
    <scope>NUCLEOTIDE SEQUENCE [LARGE SCALE GENOMIC DNA]</scope>
</reference>
<gene>
    <name evidence="1" type="ORF">AVEN_215962_1</name>
</gene>
<sequence>MGYYQDFGAQNPLNFSSTFPPHLPLRKQPIFSHSSSLRKALRFMQPKSSRYSNSRHLIKKNSLSGISSIRILRERIWKLEVGLTFPGTRSSNGIARENLTQK</sequence>
<dbReference type="AlphaFoldDB" id="A0A4Y2L332"/>